<dbReference type="AlphaFoldDB" id="A0A0F6YJX7"/>
<feature type="transmembrane region" description="Helical" evidence="6">
    <location>
        <begin position="612"/>
        <end position="631"/>
    </location>
</feature>
<organism evidence="8 9">
    <name type="scientific">Sandaracinus amylolyticus</name>
    <dbReference type="NCBI Taxonomy" id="927083"/>
    <lineage>
        <taxon>Bacteria</taxon>
        <taxon>Pseudomonadati</taxon>
        <taxon>Myxococcota</taxon>
        <taxon>Polyangia</taxon>
        <taxon>Polyangiales</taxon>
        <taxon>Sandaracinaceae</taxon>
        <taxon>Sandaracinus</taxon>
    </lineage>
</organism>
<evidence type="ECO:0000256" key="1">
    <source>
        <dbReference type="ARBA" id="ARBA00022630"/>
    </source>
</evidence>
<evidence type="ECO:0000256" key="4">
    <source>
        <dbReference type="ARBA" id="ARBA00023004"/>
    </source>
</evidence>
<gene>
    <name evidence="8" type="ORF">DB32_003825</name>
</gene>
<dbReference type="InterPro" id="IPR017900">
    <property type="entry name" value="4Fe4S_Fe_S_CS"/>
</dbReference>
<keyword evidence="5" id="KW-0411">Iron-sulfur</keyword>
<feature type="transmembrane region" description="Helical" evidence="6">
    <location>
        <begin position="559"/>
        <end position="582"/>
    </location>
</feature>
<evidence type="ECO:0000256" key="2">
    <source>
        <dbReference type="ARBA" id="ARBA00022723"/>
    </source>
</evidence>
<dbReference type="OrthoDB" id="9806179at2"/>
<dbReference type="InterPro" id="IPR036188">
    <property type="entry name" value="FAD/NAD-bd_sf"/>
</dbReference>
<keyword evidence="6" id="KW-1133">Transmembrane helix</keyword>
<dbReference type="STRING" id="927083.DB32_003825"/>
<dbReference type="InterPro" id="IPR050097">
    <property type="entry name" value="Ferredoxin-NADP_redctase_2"/>
</dbReference>
<dbReference type="PANTHER" id="PTHR48105">
    <property type="entry name" value="THIOREDOXIN REDUCTASE 1-RELATED-RELATED"/>
    <property type="match status" value="1"/>
</dbReference>
<dbReference type="InterPro" id="IPR023753">
    <property type="entry name" value="FAD/NAD-binding_dom"/>
</dbReference>
<dbReference type="Proteomes" id="UP000034883">
    <property type="component" value="Chromosome"/>
</dbReference>
<dbReference type="RefSeq" id="WP_053233824.1">
    <property type="nucleotide sequence ID" value="NZ_CP011125.1"/>
</dbReference>
<evidence type="ECO:0000256" key="3">
    <source>
        <dbReference type="ARBA" id="ARBA00023002"/>
    </source>
</evidence>
<keyword evidence="9" id="KW-1185">Reference proteome</keyword>
<dbReference type="EMBL" id="CP011125">
    <property type="protein sequence ID" value="AKF06676.1"/>
    <property type="molecule type" value="Genomic_DNA"/>
</dbReference>
<dbReference type="SUPFAM" id="SSF51905">
    <property type="entry name" value="FAD/NAD(P)-binding domain"/>
    <property type="match status" value="1"/>
</dbReference>
<dbReference type="Pfam" id="PF12801">
    <property type="entry name" value="Fer4_5"/>
    <property type="match status" value="2"/>
</dbReference>
<dbReference type="PROSITE" id="PS51379">
    <property type="entry name" value="4FE4S_FER_2"/>
    <property type="match status" value="2"/>
</dbReference>
<protein>
    <submittedName>
        <fullName evidence="8">Thioredoxin reductase</fullName>
    </submittedName>
</protein>
<feature type="transmembrane region" description="Helical" evidence="6">
    <location>
        <begin position="396"/>
        <end position="414"/>
    </location>
</feature>
<keyword evidence="2" id="KW-0479">Metal-binding</keyword>
<keyword evidence="1" id="KW-0285">Flavoprotein</keyword>
<dbReference type="InterPro" id="IPR017896">
    <property type="entry name" value="4Fe4S_Fe-S-bd"/>
</dbReference>
<feature type="transmembrane region" description="Helical" evidence="6">
    <location>
        <begin position="426"/>
        <end position="445"/>
    </location>
</feature>
<feature type="transmembrane region" description="Helical" evidence="6">
    <location>
        <begin position="502"/>
        <end position="520"/>
    </location>
</feature>
<feature type="domain" description="4Fe-4S ferredoxin-type" evidence="7">
    <location>
        <begin position="658"/>
        <end position="689"/>
    </location>
</feature>
<dbReference type="Gene3D" id="3.30.70.20">
    <property type="match status" value="1"/>
</dbReference>
<keyword evidence="6" id="KW-0812">Transmembrane</keyword>
<evidence type="ECO:0000313" key="8">
    <source>
        <dbReference type="EMBL" id="AKF06676.1"/>
    </source>
</evidence>
<dbReference type="PRINTS" id="PR00469">
    <property type="entry name" value="PNDRDTASEII"/>
</dbReference>
<evidence type="ECO:0000256" key="6">
    <source>
        <dbReference type="SAM" id="Phobius"/>
    </source>
</evidence>
<dbReference type="PRINTS" id="PR00368">
    <property type="entry name" value="FADPNR"/>
</dbReference>
<feature type="transmembrane region" description="Helical" evidence="6">
    <location>
        <begin position="331"/>
        <end position="352"/>
    </location>
</feature>
<evidence type="ECO:0000259" key="7">
    <source>
        <dbReference type="PROSITE" id="PS51379"/>
    </source>
</evidence>
<keyword evidence="4" id="KW-0408">Iron</keyword>
<accession>A0A0F6YJX7</accession>
<evidence type="ECO:0000256" key="5">
    <source>
        <dbReference type="ARBA" id="ARBA00023014"/>
    </source>
</evidence>
<keyword evidence="6" id="KW-0472">Membrane</keyword>
<name>A0A0F6YJX7_9BACT</name>
<feature type="domain" description="4Fe-4S ferredoxin-type" evidence="7">
    <location>
        <begin position="690"/>
        <end position="718"/>
    </location>
</feature>
<dbReference type="GO" id="GO:0051536">
    <property type="term" value="F:iron-sulfur cluster binding"/>
    <property type="evidence" value="ECO:0007669"/>
    <property type="project" value="UniProtKB-KW"/>
</dbReference>
<dbReference type="Pfam" id="PF07992">
    <property type="entry name" value="Pyr_redox_2"/>
    <property type="match status" value="1"/>
</dbReference>
<dbReference type="PROSITE" id="PS00198">
    <property type="entry name" value="4FE4S_FER_1"/>
    <property type="match status" value="1"/>
</dbReference>
<dbReference type="GO" id="GO:0046872">
    <property type="term" value="F:metal ion binding"/>
    <property type="evidence" value="ECO:0007669"/>
    <property type="project" value="UniProtKB-KW"/>
</dbReference>
<sequence length="748" mass="82790">MPFARYARWLHTRWPAGGVERLPIVGEDGATDVPGLRIAGDLTGVPLLKLAIDSAVRAVRAFSRELDRDPQRDRAQLDLVIVGGGVAGIAAAIEARACGLRAEVIEASRAFDTVHELPARKPIFTYPTELRPEGAMQVAAGVRETLIDELEAQRIAHAIEPRAGRVTHVERDGAVLAVHLEEGAPVHARRVLIAIGRTGDPRRLGVPGEDLEHVHHRLYDPADHRGERVLVVGGGDSACETALALAREGAKVTMVHRGADLARAKHENAEAVRAERAIDLRLGTRVRAIEPTRVHLEDGTSPEIDRVFAMLGREAPLELLRRSRVRIAREWSPRAIVSMIAFLALCTFVYTWKSGGALTRTFQDRGWFPFGIGDALAPAAGSALHTITISLEEPGFWYSTAYSAAVLGFGIARIRRRRTPYVTKQTITLTLVQLIPLFVLPYFVLPLLGRAGVFDAGAMAALADGLFPRVEYGHGREYWRAFGLVLAWPLFIWNVFTERPMWLWLGISLVQTFVIIPLIVRRWGKGAYCGWICSCGALAETLGDAHREKMPHGPFWNRLNMLGQVVLGAVFVLLFLRVVSWIQPRSWPGYLFGRWFRAGLSNLSMLWIPLDYYHVVDILFAGILGVGLYFWMSGRTWCRFACPLAALMHVYQRAFGLFRIFADKKKCISCNRCTSACHQGIDVMAFAQRGAPMEDPQCVRCSACVQTCPTGVLTFGRYDGAKNIVLDGTLASPVHMREDGKRGLAVVR</sequence>
<reference evidence="8 9" key="1">
    <citation type="submission" date="2015-03" db="EMBL/GenBank/DDBJ databases">
        <title>Genome assembly of Sandaracinus amylolyticus DSM 53668.</title>
        <authorList>
            <person name="Sharma G."/>
            <person name="Subramanian S."/>
        </authorList>
    </citation>
    <scope>NUCLEOTIDE SEQUENCE [LARGE SCALE GENOMIC DNA]</scope>
    <source>
        <strain evidence="8 9">DSM 53668</strain>
    </source>
</reference>
<dbReference type="KEGG" id="samy:DB32_003825"/>
<dbReference type="Pfam" id="PF13237">
    <property type="entry name" value="Fer4_10"/>
    <property type="match status" value="1"/>
</dbReference>
<proteinExistence type="predicted"/>
<dbReference type="Gene3D" id="3.50.50.60">
    <property type="entry name" value="FAD/NAD(P)-binding domain"/>
    <property type="match status" value="2"/>
</dbReference>
<evidence type="ECO:0000313" key="9">
    <source>
        <dbReference type="Proteomes" id="UP000034883"/>
    </source>
</evidence>
<dbReference type="SUPFAM" id="SSF54862">
    <property type="entry name" value="4Fe-4S ferredoxins"/>
    <property type="match status" value="1"/>
</dbReference>
<keyword evidence="3" id="KW-0560">Oxidoreductase</keyword>
<dbReference type="GO" id="GO:0016491">
    <property type="term" value="F:oxidoreductase activity"/>
    <property type="evidence" value="ECO:0007669"/>
    <property type="project" value="UniProtKB-KW"/>
</dbReference>